<dbReference type="InterPro" id="IPR000524">
    <property type="entry name" value="Tscrpt_reg_HTH_GntR"/>
</dbReference>
<organism evidence="5 6">
    <name type="scientific">Nocardioides bruguierae</name>
    <dbReference type="NCBI Taxonomy" id="2945102"/>
    <lineage>
        <taxon>Bacteria</taxon>
        <taxon>Bacillati</taxon>
        <taxon>Actinomycetota</taxon>
        <taxon>Actinomycetes</taxon>
        <taxon>Propionibacteriales</taxon>
        <taxon>Nocardioidaceae</taxon>
        <taxon>Nocardioides</taxon>
    </lineage>
</organism>
<dbReference type="PANTHER" id="PTHR43537:SF5">
    <property type="entry name" value="UXU OPERON TRANSCRIPTIONAL REGULATOR"/>
    <property type="match status" value="1"/>
</dbReference>
<dbReference type="AlphaFoldDB" id="A0A9X2IGJ8"/>
<dbReference type="InterPro" id="IPR011711">
    <property type="entry name" value="GntR_C"/>
</dbReference>
<comment type="caution">
    <text evidence="5">The sequence shown here is derived from an EMBL/GenBank/DDBJ whole genome shotgun (WGS) entry which is preliminary data.</text>
</comment>
<accession>A0A9X2IGJ8</accession>
<dbReference type="PROSITE" id="PS50949">
    <property type="entry name" value="HTH_GNTR"/>
    <property type="match status" value="1"/>
</dbReference>
<keyword evidence="1" id="KW-0805">Transcription regulation</keyword>
<dbReference type="InterPro" id="IPR036390">
    <property type="entry name" value="WH_DNA-bd_sf"/>
</dbReference>
<keyword evidence="3" id="KW-0804">Transcription</keyword>
<gene>
    <name evidence="5" type="ORF">M8330_11220</name>
</gene>
<dbReference type="InterPro" id="IPR008920">
    <property type="entry name" value="TF_FadR/GntR_C"/>
</dbReference>
<evidence type="ECO:0000256" key="3">
    <source>
        <dbReference type="ARBA" id="ARBA00023163"/>
    </source>
</evidence>
<dbReference type="GO" id="GO:0003677">
    <property type="term" value="F:DNA binding"/>
    <property type="evidence" value="ECO:0007669"/>
    <property type="project" value="UniProtKB-KW"/>
</dbReference>
<evidence type="ECO:0000259" key="4">
    <source>
        <dbReference type="PROSITE" id="PS50949"/>
    </source>
</evidence>
<proteinExistence type="predicted"/>
<dbReference type="Proteomes" id="UP001139485">
    <property type="component" value="Unassembled WGS sequence"/>
</dbReference>
<dbReference type="Gene3D" id="1.10.10.10">
    <property type="entry name" value="Winged helix-like DNA-binding domain superfamily/Winged helix DNA-binding domain"/>
    <property type="match status" value="1"/>
</dbReference>
<dbReference type="PRINTS" id="PR00035">
    <property type="entry name" value="HTHGNTR"/>
</dbReference>
<evidence type="ECO:0000313" key="6">
    <source>
        <dbReference type="Proteomes" id="UP001139485"/>
    </source>
</evidence>
<reference evidence="5" key="1">
    <citation type="submission" date="2022-05" db="EMBL/GenBank/DDBJ databases">
        <authorList>
            <person name="Tuo L."/>
        </authorList>
    </citation>
    <scope>NUCLEOTIDE SEQUENCE</scope>
    <source>
        <strain evidence="5">BSK12Z-4</strain>
    </source>
</reference>
<dbReference type="SMART" id="SM00345">
    <property type="entry name" value="HTH_GNTR"/>
    <property type="match status" value="1"/>
</dbReference>
<dbReference type="Pfam" id="PF07729">
    <property type="entry name" value="FCD"/>
    <property type="match status" value="1"/>
</dbReference>
<evidence type="ECO:0000256" key="2">
    <source>
        <dbReference type="ARBA" id="ARBA00023125"/>
    </source>
</evidence>
<name>A0A9X2IGJ8_9ACTN</name>
<evidence type="ECO:0000313" key="5">
    <source>
        <dbReference type="EMBL" id="MCM0620860.1"/>
    </source>
</evidence>
<dbReference type="SMART" id="SM00895">
    <property type="entry name" value="FCD"/>
    <property type="match status" value="1"/>
</dbReference>
<dbReference type="InterPro" id="IPR036388">
    <property type="entry name" value="WH-like_DNA-bd_sf"/>
</dbReference>
<keyword evidence="6" id="KW-1185">Reference proteome</keyword>
<dbReference type="SUPFAM" id="SSF48008">
    <property type="entry name" value="GntR ligand-binding domain-like"/>
    <property type="match status" value="1"/>
</dbReference>
<dbReference type="EMBL" id="JAMOIL010000012">
    <property type="protein sequence ID" value="MCM0620860.1"/>
    <property type="molecule type" value="Genomic_DNA"/>
</dbReference>
<dbReference type="RefSeq" id="WP_250827386.1">
    <property type="nucleotide sequence ID" value="NZ_JAMOIL010000012.1"/>
</dbReference>
<protein>
    <submittedName>
        <fullName evidence="5">FCD domain-containing protein</fullName>
    </submittedName>
</protein>
<dbReference type="Pfam" id="PF00392">
    <property type="entry name" value="GntR"/>
    <property type="match status" value="1"/>
</dbReference>
<evidence type="ECO:0000256" key="1">
    <source>
        <dbReference type="ARBA" id="ARBA00023015"/>
    </source>
</evidence>
<dbReference type="GO" id="GO:0003700">
    <property type="term" value="F:DNA-binding transcription factor activity"/>
    <property type="evidence" value="ECO:0007669"/>
    <property type="project" value="InterPro"/>
</dbReference>
<dbReference type="Gene3D" id="1.20.120.530">
    <property type="entry name" value="GntR ligand-binding domain-like"/>
    <property type="match status" value="1"/>
</dbReference>
<feature type="domain" description="HTH gntR-type" evidence="4">
    <location>
        <begin position="4"/>
        <end position="72"/>
    </location>
</feature>
<sequence length="233" mass="25300">MPRESLVSVVANGLLSRMVSGDLPAGTLLPSELVIGEEYEVSRLTAREAIKQLAAMNVVRTERGRGSFVNEVDRWTSIEAVARAATASGGARAMSLQVLEMRRMIEVGAAELAGPRVTDEDVAALRAHLDAMRAAHLSSDVDSFVEHDLAFHDVLLHASGNLLVPVMFDPVRRLLAQTRLETSEVPEIQAHALVHHENVLVAAEARDAEACRAAMAGHMQQTLDDLHTYVLKD</sequence>
<keyword evidence="2" id="KW-0238">DNA-binding</keyword>
<dbReference type="PANTHER" id="PTHR43537">
    <property type="entry name" value="TRANSCRIPTIONAL REGULATOR, GNTR FAMILY"/>
    <property type="match status" value="1"/>
</dbReference>
<dbReference type="SUPFAM" id="SSF46785">
    <property type="entry name" value="Winged helix' DNA-binding domain"/>
    <property type="match status" value="1"/>
</dbReference>
<dbReference type="CDD" id="cd07377">
    <property type="entry name" value="WHTH_GntR"/>
    <property type="match status" value="1"/>
</dbReference>